<reference evidence="1" key="3">
    <citation type="submission" date="2020-07" db="EMBL/GenBank/DDBJ databases">
        <authorList>
            <person name="Yang C."/>
        </authorList>
    </citation>
    <scope>NUCLEOTIDE SEQUENCE</scope>
    <source>
        <strain evidence="1">Cx-624</strain>
    </source>
</reference>
<evidence type="ECO:0000313" key="3">
    <source>
        <dbReference type="Proteomes" id="UP000515349"/>
    </source>
</evidence>
<evidence type="ECO:0000313" key="4">
    <source>
        <dbReference type="Proteomes" id="UP000539710"/>
    </source>
</evidence>
<keyword evidence="4" id="KW-1185">Reference proteome</keyword>
<dbReference type="AlphaFoldDB" id="A0A7D7LRB3"/>
<reference evidence="2 3" key="1">
    <citation type="submission" date="2020-07" db="EMBL/GenBank/DDBJ databases">
        <title>Chryseobacterium sp.cx-624.</title>
        <authorList>
            <person name="Yang C."/>
        </authorList>
    </citation>
    <scope>NUCLEOTIDE SEQUENCE [LARGE SCALE GENOMIC DNA]</scope>
    <source>
        <strain evidence="2">Cx-624</strain>
        <strain evidence="3">cx-624</strain>
    </source>
</reference>
<organism evidence="2 3">
    <name type="scientific">Marnyiella aurantia</name>
    <dbReference type="NCBI Taxonomy" id="2758037"/>
    <lineage>
        <taxon>Bacteria</taxon>
        <taxon>Pseudomonadati</taxon>
        <taxon>Bacteroidota</taxon>
        <taxon>Flavobacteriia</taxon>
        <taxon>Flavobacteriales</taxon>
        <taxon>Weeksellaceae</taxon>
        <taxon>Marnyiella</taxon>
    </lineage>
</organism>
<dbReference type="Proteomes" id="UP000515349">
    <property type="component" value="Chromosome"/>
</dbReference>
<protein>
    <submittedName>
        <fullName evidence="2">Uncharacterized protein</fullName>
    </submittedName>
</protein>
<dbReference type="EMBL" id="JACEUX010000001">
    <property type="protein sequence ID" value="MBA5246246.1"/>
    <property type="molecule type" value="Genomic_DNA"/>
</dbReference>
<gene>
    <name evidence="2" type="ORF">H1R16_11865</name>
    <name evidence="1" type="ORF">H2507_03595</name>
</gene>
<accession>A0A7D7LRB3</accession>
<proteinExistence type="predicted"/>
<evidence type="ECO:0000313" key="1">
    <source>
        <dbReference type="EMBL" id="MBA5246246.1"/>
    </source>
</evidence>
<evidence type="ECO:0000313" key="2">
    <source>
        <dbReference type="EMBL" id="QMS99636.1"/>
    </source>
</evidence>
<dbReference type="EMBL" id="CP059472">
    <property type="protein sequence ID" value="QMS99636.1"/>
    <property type="molecule type" value="Genomic_DNA"/>
</dbReference>
<dbReference type="Proteomes" id="UP000539710">
    <property type="component" value="Unassembled WGS sequence"/>
</dbReference>
<dbReference type="KEGG" id="cbau:H1R16_11865"/>
<name>A0A7D7LRB3_9FLAO</name>
<reference evidence="4" key="2">
    <citation type="submission" date="2020-07" db="EMBL/GenBank/DDBJ databases">
        <title>Flavobacterium sp. xlx-214.</title>
        <authorList>
            <person name="Yang C."/>
        </authorList>
    </citation>
    <scope>NUCLEOTIDE SEQUENCE [LARGE SCALE GENOMIC DNA]</scope>
    <source>
        <strain evidence="4">CX-624</strain>
    </source>
</reference>
<sequence>MNFKLTALTLMLVSGLSFGQKVKYSKEEIKEMDNYMFEEMFTGFSPKKETRILLKDATNIQGTARDVDRKKGQIYSIKVKSSSTGKDETFKAEDIAEMYLPVSGFEKGMRTANYFNKINNWNSKSPSKITSKDEVYLRNQTVSLKNKKAEKEYLMQLINPDFSSIIEVYADPVASETTGVSFSMGPISSPQVGGGVTKSFYVRKGDRVIWLKKADFEENYNFLFGDNKEFMAKFPAESVKWEYFSWLVFQYTKMTEEAAG</sequence>